<accession>A0A2X0MI56</accession>
<dbReference type="InterPro" id="IPR036511">
    <property type="entry name" value="TGT-like_sf"/>
</dbReference>
<evidence type="ECO:0000259" key="2">
    <source>
        <dbReference type="Pfam" id="PF01702"/>
    </source>
</evidence>
<feature type="compositionally biased region" description="Low complexity" evidence="1">
    <location>
        <begin position="8"/>
        <end position="19"/>
    </location>
</feature>
<evidence type="ECO:0000313" key="3">
    <source>
        <dbReference type="EMBL" id="SCZ88579.1"/>
    </source>
</evidence>
<keyword evidence="4" id="KW-1185">Reference proteome</keyword>
<gene>
    <name evidence="3" type="ORF">BZ3500_MVSOF-1268-A1-R1_CHR2-1G04503</name>
</gene>
<dbReference type="PANTHER" id="PTHR46064:SF1">
    <property type="entry name" value="QUEUINE TRNA-RIBOSYLTRANSFERASE ACCESSORY SUBUNIT 2"/>
    <property type="match status" value="1"/>
</dbReference>
<feature type="region of interest" description="Disordered" evidence="1">
    <location>
        <begin position="497"/>
        <end position="519"/>
    </location>
</feature>
<protein>
    <submittedName>
        <fullName evidence="3">BZ3500_MvSof-1268-A1-R1_Chr2-1g04503 protein</fullName>
    </submittedName>
</protein>
<dbReference type="InterPro" id="IPR050852">
    <property type="entry name" value="Queuine_tRNA-ribosyltrfase"/>
</dbReference>
<sequence>MTAGTARSGSSSSSSSSPSLWPKMTFALDDAPANSPRSGELSFTRTGSEVRCISTPAVMAYTRKGAIPHLTRDNVARLPNEMVHLSLEHFLDISPPIFTRAPMSLHRFIGLYETPTYRQPILALGLRDTSSDKPLAPNQDKLIMAATLQGSAKISSDAMCDYLLAQPTEIVIAPSDEQRGSLSSKKLDKVIRRGLQWASDFIAKVDGRANVFVPLVGGQSPIGRSEFSNALLGDTPTRASQPAKVEPGQKPLDASINGYVLTIDSTLPDLHELCHASLDPLPSHKPRLALGVSGPHAILKTIQEIGLDVFVDEWSSQMSTVGVALDFSFPVPHEADTLEYDREHQRPIGLDLYDPAYDRSFIPLSSSTLAPSPEALHAFGPIPPTRAYVHHLLQAREMTSYVIIAQHNLTVMHRFFQNIRDVLRRGKEEFDLQVQRFNDTYEDQQVPEYRGRGYAVVMNATREFDRVNKERGKGSLRDKLAKDAVALAEGVATKMTPLPSPAVPGAVEVNGGSKRQKVA</sequence>
<dbReference type="GO" id="GO:0006400">
    <property type="term" value="P:tRNA modification"/>
    <property type="evidence" value="ECO:0007669"/>
    <property type="project" value="InterPro"/>
</dbReference>
<feature type="domain" description="tRNA-guanine(15) transglycosylase-like" evidence="2">
    <location>
        <begin position="36"/>
        <end position="438"/>
    </location>
</feature>
<proteinExistence type="predicted"/>
<reference evidence="4" key="1">
    <citation type="submission" date="2016-10" db="EMBL/GenBank/DDBJ databases">
        <authorList>
            <person name="Jeantristanb JTB J.-T."/>
            <person name="Ricardo R."/>
        </authorList>
    </citation>
    <scope>NUCLEOTIDE SEQUENCE [LARGE SCALE GENOMIC DNA]</scope>
</reference>
<dbReference type="AlphaFoldDB" id="A0A2X0MI56"/>
<dbReference type="OrthoDB" id="27601at2759"/>
<dbReference type="SUPFAM" id="SSF51713">
    <property type="entry name" value="tRNA-guanine transglycosylase"/>
    <property type="match status" value="1"/>
</dbReference>
<feature type="region of interest" description="Disordered" evidence="1">
    <location>
        <begin position="1"/>
        <end position="20"/>
    </location>
</feature>
<name>A0A2X0MI56_9BASI</name>
<dbReference type="Gene3D" id="3.20.20.105">
    <property type="entry name" value="Queuine tRNA-ribosyltransferase-like"/>
    <property type="match status" value="1"/>
</dbReference>
<dbReference type="STRING" id="289078.A0A2X0MI56"/>
<dbReference type="InterPro" id="IPR002616">
    <property type="entry name" value="tRNA_ribo_trans-like"/>
</dbReference>
<evidence type="ECO:0000256" key="1">
    <source>
        <dbReference type="SAM" id="MobiDB-lite"/>
    </source>
</evidence>
<dbReference type="PANTHER" id="PTHR46064">
    <property type="entry name" value="QUEUINE TRNA-RIBOSYLTRANSFERASE ACCESSORY SUBUNIT 2"/>
    <property type="match status" value="1"/>
</dbReference>
<dbReference type="Pfam" id="PF01702">
    <property type="entry name" value="TGT"/>
    <property type="match status" value="1"/>
</dbReference>
<dbReference type="Proteomes" id="UP000249723">
    <property type="component" value="Unassembled WGS sequence"/>
</dbReference>
<evidence type="ECO:0000313" key="4">
    <source>
        <dbReference type="Proteomes" id="UP000249723"/>
    </source>
</evidence>
<dbReference type="EMBL" id="FMWP01000012">
    <property type="protein sequence ID" value="SCZ88579.1"/>
    <property type="molecule type" value="Genomic_DNA"/>
</dbReference>
<organism evidence="3 4">
    <name type="scientific">Microbotryum saponariae</name>
    <dbReference type="NCBI Taxonomy" id="289078"/>
    <lineage>
        <taxon>Eukaryota</taxon>
        <taxon>Fungi</taxon>
        <taxon>Dikarya</taxon>
        <taxon>Basidiomycota</taxon>
        <taxon>Pucciniomycotina</taxon>
        <taxon>Microbotryomycetes</taxon>
        <taxon>Microbotryales</taxon>
        <taxon>Microbotryaceae</taxon>
        <taxon>Microbotryum</taxon>
    </lineage>
</organism>